<evidence type="ECO:0000313" key="5">
    <source>
        <dbReference type="Proteomes" id="UP001597063"/>
    </source>
</evidence>
<organism evidence="4 5">
    <name type="scientific">Actinomadura fibrosa</name>
    <dbReference type="NCBI Taxonomy" id="111802"/>
    <lineage>
        <taxon>Bacteria</taxon>
        <taxon>Bacillati</taxon>
        <taxon>Actinomycetota</taxon>
        <taxon>Actinomycetes</taxon>
        <taxon>Streptosporangiales</taxon>
        <taxon>Thermomonosporaceae</taxon>
        <taxon>Actinomadura</taxon>
    </lineage>
</organism>
<proteinExistence type="predicted"/>
<comment type="caution">
    <text evidence="4">The sequence shown here is derived from an EMBL/GenBank/DDBJ whole genome shotgun (WGS) entry which is preliminary data.</text>
</comment>
<evidence type="ECO:0000256" key="1">
    <source>
        <dbReference type="SAM" id="MobiDB-lite"/>
    </source>
</evidence>
<dbReference type="RefSeq" id="WP_131759942.1">
    <property type="nucleotide sequence ID" value="NZ_CAACUY010000096.1"/>
</dbReference>
<name>A0ABW2XXT0_9ACTN</name>
<evidence type="ECO:0008006" key="6">
    <source>
        <dbReference type="Google" id="ProtNLM"/>
    </source>
</evidence>
<accession>A0ABW2XXT0</accession>
<protein>
    <recommendedName>
        <fullName evidence="6">TPM domain-containing protein</fullName>
    </recommendedName>
</protein>
<feature type="transmembrane region" description="Helical" evidence="2">
    <location>
        <begin position="206"/>
        <end position="225"/>
    </location>
</feature>
<keyword evidence="5" id="KW-1185">Reference proteome</keyword>
<keyword evidence="2" id="KW-0472">Membrane</keyword>
<dbReference type="Proteomes" id="UP001597063">
    <property type="component" value="Unassembled WGS sequence"/>
</dbReference>
<feature type="signal peptide" evidence="3">
    <location>
        <begin position="1"/>
        <end position="22"/>
    </location>
</feature>
<evidence type="ECO:0000313" key="4">
    <source>
        <dbReference type="EMBL" id="MFD0690560.1"/>
    </source>
</evidence>
<sequence>MRRGWFVLVAGILFACSPPLSAAADIPVGAPSPAPSPTSRAEYIAAQLRKDPVYVTDHAPRALPADAAARIKASVARLGVPVFVAVTLTSGLAGDEPGDSFVSLLHDRLGEEGVYIAVGPSGTGGEARQFGGGRALPVDDAWTAAEFETASDAGADAVVERFVEIALSGHARERRDHPSPRPKSKTRLALDADDRADRRADRIEKGAFAAGAAAGGLPLLALLVFRRVRKGHPPAKPQNRTPARKGKPAPKKTKKPRTVKQ</sequence>
<feature type="region of interest" description="Disordered" evidence="1">
    <location>
        <begin position="170"/>
        <end position="196"/>
    </location>
</feature>
<feature type="chain" id="PRO_5045693377" description="TPM domain-containing protein" evidence="3">
    <location>
        <begin position="23"/>
        <end position="261"/>
    </location>
</feature>
<gene>
    <name evidence="4" type="ORF">ACFQZM_39155</name>
</gene>
<keyword evidence="2" id="KW-0812">Transmembrane</keyword>
<reference evidence="5" key="1">
    <citation type="journal article" date="2019" name="Int. J. Syst. Evol. Microbiol.">
        <title>The Global Catalogue of Microorganisms (GCM) 10K type strain sequencing project: providing services to taxonomists for standard genome sequencing and annotation.</title>
        <authorList>
            <consortium name="The Broad Institute Genomics Platform"/>
            <consortium name="The Broad Institute Genome Sequencing Center for Infectious Disease"/>
            <person name="Wu L."/>
            <person name="Ma J."/>
        </authorList>
    </citation>
    <scope>NUCLEOTIDE SEQUENCE [LARGE SCALE GENOMIC DNA]</scope>
    <source>
        <strain evidence="5">JCM 9371</strain>
    </source>
</reference>
<feature type="region of interest" description="Disordered" evidence="1">
    <location>
        <begin position="230"/>
        <end position="261"/>
    </location>
</feature>
<feature type="compositionally biased region" description="Basic residues" evidence="1">
    <location>
        <begin position="242"/>
        <end position="261"/>
    </location>
</feature>
<evidence type="ECO:0000256" key="2">
    <source>
        <dbReference type="SAM" id="Phobius"/>
    </source>
</evidence>
<keyword evidence="3" id="KW-0732">Signal</keyword>
<dbReference type="PROSITE" id="PS51257">
    <property type="entry name" value="PROKAR_LIPOPROTEIN"/>
    <property type="match status" value="1"/>
</dbReference>
<feature type="compositionally biased region" description="Basic and acidic residues" evidence="1">
    <location>
        <begin position="170"/>
        <end position="179"/>
    </location>
</feature>
<evidence type="ECO:0000256" key="3">
    <source>
        <dbReference type="SAM" id="SignalP"/>
    </source>
</evidence>
<keyword evidence="2" id="KW-1133">Transmembrane helix</keyword>
<dbReference type="EMBL" id="JBHTGP010000018">
    <property type="protein sequence ID" value="MFD0690560.1"/>
    <property type="molecule type" value="Genomic_DNA"/>
</dbReference>